<protein>
    <submittedName>
        <fullName evidence="2">Uncharacterized protein</fullName>
    </submittedName>
</protein>
<proteinExistence type="predicted"/>
<reference evidence="2 3" key="1">
    <citation type="submission" date="2020-05" db="EMBL/GenBank/DDBJ databases">
        <title>Identification and distribution of gene clusters putatively required for synthesis of sphingolipid metabolism inhibitors in phylogenetically diverse species of the filamentous fungus Fusarium.</title>
        <authorList>
            <person name="Kim H.-S."/>
            <person name="Busman M."/>
            <person name="Brown D.W."/>
            <person name="Divon H."/>
            <person name="Uhlig S."/>
            <person name="Proctor R.H."/>
        </authorList>
    </citation>
    <scope>NUCLEOTIDE SEQUENCE [LARGE SCALE GENOMIC DNA]</scope>
    <source>
        <strain evidence="2 3">NRRL 66333</strain>
    </source>
</reference>
<name>A0A8H5LCL6_GIBSU</name>
<keyword evidence="1" id="KW-1133">Transmembrane helix</keyword>
<accession>A0A8H5LCL6</accession>
<dbReference type="Proteomes" id="UP000547976">
    <property type="component" value="Unassembled WGS sequence"/>
</dbReference>
<dbReference type="GeneID" id="59310846"/>
<comment type="caution">
    <text evidence="2">The sequence shown here is derived from an EMBL/GenBank/DDBJ whole genome shotgun (WGS) entry which is preliminary data.</text>
</comment>
<keyword evidence="3" id="KW-1185">Reference proteome</keyword>
<dbReference type="RefSeq" id="XP_036533076.1">
    <property type="nucleotide sequence ID" value="XM_036676128.1"/>
</dbReference>
<evidence type="ECO:0000313" key="3">
    <source>
        <dbReference type="Proteomes" id="UP000547976"/>
    </source>
</evidence>
<evidence type="ECO:0000256" key="1">
    <source>
        <dbReference type="SAM" id="Phobius"/>
    </source>
</evidence>
<feature type="transmembrane region" description="Helical" evidence="1">
    <location>
        <begin position="49"/>
        <end position="69"/>
    </location>
</feature>
<evidence type="ECO:0000313" key="2">
    <source>
        <dbReference type="EMBL" id="KAF5588588.1"/>
    </source>
</evidence>
<organism evidence="2 3">
    <name type="scientific">Gibberella subglutinans</name>
    <name type="common">Fusarium subglutinans</name>
    <dbReference type="NCBI Taxonomy" id="42677"/>
    <lineage>
        <taxon>Eukaryota</taxon>
        <taxon>Fungi</taxon>
        <taxon>Dikarya</taxon>
        <taxon>Ascomycota</taxon>
        <taxon>Pezizomycotina</taxon>
        <taxon>Sordariomycetes</taxon>
        <taxon>Hypocreomycetidae</taxon>
        <taxon>Hypocreales</taxon>
        <taxon>Nectriaceae</taxon>
        <taxon>Fusarium</taxon>
        <taxon>Fusarium fujikuroi species complex</taxon>
    </lineage>
</organism>
<gene>
    <name evidence="2" type="ORF">FSUBG_11445</name>
</gene>
<sequence length="194" mass="22456">MTRKHRCQRPVPSISTGYWMQLRTPHWLLRPWPTSVVIIDNTKCGVVSYFLNVGLGDGIIVLMFTVSTVQRMKKVERAVLMHGGPDPSKNGHGDGRGEPHHNIPLVATMSSVNIDRAIRDIERDFECQGDPDRIEDRKRLVFDGFVETHWDKDLARGVMWYPLQYMMGNRDFSILSRARYDKDDELETYFYAPT</sequence>
<keyword evidence="1" id="KW-0812">Transmembrane</keyword>
<dbReference type="OrthoDB" id="10294092at2759"/>
<keyword evidence="1" id="KW-0472">Membrane</keyword>
<dbReference type="AlphaFoldDB" id="A0A8H5LCL6"/>
<dbReference type="EMBL" id="JAAOAV010000217">
    <property type="protein sequence ID" value="KAF5588588.1"/>
    <property type="molecule type" value="Genomic_DNA"/>
</dbReference>